<keyword evidence="3 7" id="KW-0812">Transmembrane</keyword>
<dbReference type="InterPro" id="IPR015720">
    <property type="entry name" value="Emp24-like"/>
</dbReference>
<evidence type="ECO:0000313" key="11">
    <source>
        <dbReference type="Proteomes" id="UP000187209"/>
    </source>
</evidence>
<evidence type="ECO:0000256" key="5">
    <source>
        <dbReference type="ARBA" id="ARBA00022989"/>
    </source>
</evidence>
<dbReference type="Proteomes" id="UP000187209">
    <property type="component" value="Unassembled WGS sequence"/>
</dbReference>
<dbReference type="SMART" id="SM01190">
    <property type="entry name" value="EMP24_GP25L"/>
    <property type="match status" value="1"/>
</dbReference>
<dbReference type="PANTHER" id="PTHR22811">
    <property type="entry name" value="TRANSMEMBRANE EMP24 DOMAIN-CONTAINING PROTEIN"/>
    <property type="match status" value="1"/>
</dbReference>
<dbReference type="GO" id="GO:0016020">
    <property type="term" value="C:membrane"/>
    <property type="evidence" value="ECO:0007669"/>
    <property type="project" value="UniProtKB-SubCell"/>
</dbReference>
<comment type="caution">
    <text evidence="10">The sequence shown here is derived from an EMBL/GenBank/DDBJ whole genome shotgun (WGS) entry which is preliminary data.</text>
</comment>
<feature type="transmembrane region" description="Helical" evidence="8">
    <location>
        <begin position="167"/>
        <end position="185"/>
    </location>
</feature>
<keyword evidence="5 8" id="KW-1133">Transmembrane helix</keyword>
<gene>
    <name evidence="10" type="ORF">SteCoe_13260</name>
</gene>
<keyword evidence="11" id="KW-1185">Reference proteome</keyword>
<name>A0A1R2C8T9_9CILI</name>
<sequence>MLIILSLVIFVSGLSFKIQGKNQGQCFYIKAKTDDNILITYIISGKQDLNVIIIVYDPLSAVVFSNTPQTREGKKDFKAELNGKYHLCFYSKDNFLKQISFDYKIYALENFTYDYPTIEEIFPLAEGFSKLGKLLDDVYNNIQFSEIREKVHRDLAENISDRVLCSVLIKFGVIIGVVLMQGYTLTRILQYDKDKV</sequence>
<evidence type="ECO:0000256" key="3">
    <source>
        <dbReference type="ARBA" id="ARBA00022692"/>
    </source>
</evidence>
<accession>A0A1R2C8T9</accession>
<comment type="subcellular location">
    <subcellularLocation>
        <location evidence="1 7">Membrane</location>
        <topology evidence="1 7">Single-pass type I membrane protein</topology>
    </subcellularLocation>
</comment>
<feature type="domain" description="GOLD" evidence="9">
    <location>
        <begin position="24"/>
        <end position="107"/>
    </location>
</feature>
<dbReference type="EMBL" id="MPUH01000237">
    <property type="protein sequence ID" value="OMJ85419.1"/>
    <property type="molecule type" value="Genomic_DNA"/>
</dbReference>
<reference evidence="10 11" key="1">
    <citation type="submission" date="2016-11" db="EMBL/GenBank/DDBJ databases">
        <title>The macronuclear genome of Stentor coeruleus: a giant cell with tiny introns.</title>
        <authorList>
            <person name="Slabodnick M."/>
            <person name="Ruby J.G."/>
            <person name="Reiff S.B."/>
            <person name="Swart E.C."/>
            <person name="Gosai S."/>
            <person name="Prabakaran S."/>
            <person name="Witkowska E."/>
            <person name="Larue G.E."/>
            <person name="Fisher S."/>
            <person name="Freeman R.M."/>
            <person name="Gunawardena J."/>
            <person name="Chu W."/>
            <person name="Stover N.A."/>
            <person name="Gregory B.D."/>
            <person name="Nowacki M."/>
            <person name="Derisi J."/>
            <person name="Roy S.W."/>
            <person name="Marshall W.F."/>
            <person name="Sood P."/>
        </authorList>
    </citation>
    <scope>NUCLEOTIDE SEQUENCE [LARGE SCALE GENOMIC DNA]</scope>
    <source>
        <strain evidence="10">WM001</strain>
    </source>
</reference>
<evidence type="ECO:0000256" key="8">
    <source>
        <dbReference type="SAM" id="Phobius"/>
    </source>
</evidence>
<dbReference type="Pfam" id="PF01105">
    <property type="entry name" value="EMP24_GP25L"/>
    <property type="match status" value="1"/>
</dbReference>
<proteinExistence type="inferred from homology"/>
<evidence type="ECO:0000313" key="10">
    <source>
        <dbReference type="EMBL" id="OMJ85419.1"/>
    </source>
</evidence>
<evidence type="ECO:0000256" key="2">
    <source>
        <dbReference type="ARBA" id="ARBA00007104"/>
    </source>
</evidence>
<comment type="similarity">
    <text evidence="2 7">Belongs to the EMP24/GP25L family.</text>
</comment>
<evidence type="ECO:0000256" key="7">
    <source>
        <dbReference type="RuleBase" id="RU003827"/>
    </source>
</evidence>
<dbReference type="OrthoDB" id="62956at2759"/>
<organism evidence="10 11">
    <name type="scientific">Stentor coeruleus</name>
    <dbReference type="NCBI Taxonomy" id="5963"/>
    <lineage>
        <taxon>Eukaryota</taxon>
        <taxon>Sar</taxon>
        <taxon>Alveolata</taxon>
        <taxon>Ciliophora</taxon>
        <taxon>Postciliodesmatophora</taxon>
        <taxon>Heterotrichea</taxon>
        <taxon>Heterotrichida</taxon>
        <taxon>Stentoridae</taxon>
        <taxon>Stentor</taxon>
    </lineage>
</organism>
<evidence type="ECO:0000256" key="1">
    <source>
        <dbReference type="ARBA" id="ARBA00004479"/>
    </source>
</evidence>
<protein>
    <recommendedName>
        <fullName evidence="9">GOLD domain-containing protein</fullName>
    </recommendedName>
</protein>
<keyword evidence="4" id="KW-0732">Signal</keyword>
<evidence type="ECO:0000259" key="9">
    <source>
        <dbReference type="PROSITE" id="PS50866"/>
    </source>
</evidence>
<dbReference type="InterPro" id="IPR009038">
    <property type="entry name" value="GOLD_dom"/>
</dbReference>
<dbReference type="PROSITE" id="PS50866">
    <property type="entry name" value="GOLD"/>
    <property type="match status" value="1"/>
</dbReference>
<keyword evidence="6 8" id="KW-0472">Membrane</keyword>
<dbReference type="AlphaFoldDB" id="A0A1R2C8T9"/>
<evidence type="ECO:0000256" key="6">
    <source>
        <dbReference type="ARBA" id="ARBA00023136"/>
    </source>
</evidence>
<evidence type="ECO:0000256" key="4">
    <source>
        <dbReference type="ARBA" id="ARBA00022729"/>
    </source>
</evidence>